<dbReference type="OrthoDB" id="5859029at2759"/>
<dbReference type="Proteomes" id="UP000298663">
    <property type="component" value="Unassembled WGS sequence"/>
</dbReference>
<sequence>MDVTSVVALAVIADSIKIPLEQVVREGEIDFMERKAIALKDTNRLFPSQFIVSGDEGEDQLVENFTRGDSRRIETVYERLDPA</sequence>
<accession>A0A4U8UP28</accession>
<proteinExistence type="predicted"/>
<protein>
    <submittedName>
        <fullName evidence="1">Uncharacterized protein</fullName>
    </submittedName>
</protein>
<dbReference type="EMBL" id="AZBU02000001">
    <property type="protein sequence ID" value="TMS34762.1"/>
    <property type="molecule type" value="Genomic_DNA"/>
</dbReference>
<name>A0A4U8UP28_STECR</name>
<reference evidence="1 2" key="1">
    <citation type="journal article" date="2015" name="Genome Biol.">
        <title>Comparative genomics of Steinernema reveals deeply conserved gene regulatory networks.</title>
        <authorList>
            <person name="Dillman A.R."/>
            <person name="Macchietto M."/>
            <person name="Porter C.F."/>
            <person name="Rogers A."/>
            <person name="Williams B."/>
            <person name="Antoshechkin I."/>
            <person name="Lee M.M."/>
            <person name="Goodwin Z."/>
            <person name="Lu X."/>
            <person name="Lewis E.E."/>
            <person name="Goodrich-Blair H."/>
            <person name="Stock S.P."/>
            <person name="Adams B.J."/>
            <person name="Sternberg P.W."/>
            <person name="Mortazavi A."/>
        </authorList>
    </citation>
    <scope>NUCLEOTIDE SEQUENCE [LARGE SCALE GENOMIC DNA]</scope>
    <source>
        <strain evidence="1 2">ALL</strain>
    </source>
</reference>
<organism evidence="1 2">
    <name type="scientific">Steinernema carpocapsae</name>
    <name type="common">Entomopathogenic nematode</name>
    <dbReference type="NCBI Taxonomy" id="34508"/>
    <lineage>
        <taxon>Eukaryota</taxon>
        <taxon>Metazoa</taxon>
        <taxon>Ecdysozoa</taxon>
        <taxon>Nematoda</taxon>
        <taxon>Chromadorea</taxon>
        <taxon>Rhabditida</taxon>
        <taxon>Tylenchina</taxon>
        <taxon>Panagrolaimomorpha</taxon>
        <taxon>Strongyloidoidea</taxon>
        <taxon>Steinernematidae</taxon>
        <taxon>Steinernema</taxon>
    </lineage>
</organism>
<comment type="caution">
    <text evidence="1">The sequence shown here is derived from an EMBL/GenBank/DDBJ whole genome shotgun (WGS) entry which is preliminary data.</text>
</comment>
<evidence type="ECO:0000313" key="2">
    <source>
        <dbReference type="Proteomes" id="UP000298663"/>
    </source>
</evidence>
<reference evidence="1 2" key="2">
    <citation type="journal article" date="2019" name="G3 (Bethesda)">
        <title>Hybrid Assembly of the Genome of the Entomopathogenic Nematode Steinernema carpocapsae Identifies the X-Chromosome.</title>
        <authorList>
            <person name="Serra L."/>
            <person name="Macchietto M."/>
            <person name="Macias-Munoz A."/>
            <person name="McGill C.J."/>
            <person name="Rodriguez I.M."/>
            <person name="Rodriguez B."/>
            <person name="Murad R."/>
            <person name="Mortazavi A."/>
        </authorList>
    </citation>
    <scope>NUCLEOTIDE SEQUENCE [LARGE SCALE GENOMIC DNA]</scope>
    <source>
        <strain evidence="1 2">ALL</strain>
    </source>
</reference>
<gene>
    <name evidence="1" type="ORF">L596_002288</name>
</gene>
<dbReference type="AlphaFoldDB" id="A0A4U8UP28"/>
<keyword evidence="2" id="KW-1185">Reference proteome</keyword>
<evidence type="ECO:0000313" key="1">
    <source>
        <dbReference type="EMBL" id="TMS34762.1"/>
    </source>
</evidence>